<accession>A0A6A6FJ51</accession>
<proteinExistence type="predicted"/>
<name>A0A6A6FJ51_9PEZI</name>
<protein>
    <submittedName>
        <fullName evidence="1">Uncharacterized protein</fullName>
    </submittedName>
</protein>
<dbReference type="AlphaFoldDB" id="A0A6A6FJ51"/>
<dbReference type="EMBL" id="ML992670">
    <property type="protein sequence ID" value="KAF2213447.1"/>
    <property type="molecule type" value="Genomic_DNA"/>
</dbReference>
<gene>
    <name evidence="1" type="ORF">CERZMDRAFT_90453</name>
</gene>
<evidence type="ECO:0000313" key="2">
    <source>
        <dbReference type="Proteomes" id="UP000799539"/>
    </source>
</evidence>
<sequence length="85" mass="9436">MVSTPVGLLPYGGSFVCPYPSPYAVHVLREMETGHAGRTEVLSCHERFPEMSTYLHRYVQLRSGEREVCLPVKDTSVLPDALTGL</sequence>
<organism evidence="1 2">
    <name type="scientific">Cercospora zeae-maydis SCOH1-5</name>
    <dbReference type="NCBI Taxonomy" id="717836"/>
    <lineage>
        <taxon>Eukaryota</taxon>
        <taxon>Fungi</taxon>
        <taxon>Dikarya</taxon>
        <taxon>Ascomycota</taxon>
        <taxon>Pezizomycotina</taxon>
        <taxon>Dothideomycetes</taxon>
        <taxon>Dothideomycetidae</taxon>
        <taxon>Mycosphaerellales</taxon>
        <taxon>Mycosphaerellaceae</taxon>
        <taxon>Cercospora</taxon>
    </lineage>
</organism>
<evidence type="ECO:0000313" key="1">
    <source>
        <dbReference type="EMBL" id="KAF2213447.1"/>
    </source>
</evidence>
<dbReference type="Proteomes" id="UP000799539">
    <property type="component" value="Unassembled WGS sequence"/>
</dbReference>
<keyword evidence="2" id="KW-1185">Reference proteome</keyword>
<reference evidence="1" key="1">
    <citation type="journal article" date="2020" name="Stud. Mycol.">
        <title>101 Dothideomycetes genomes: a test case for predicting lifestyles and emergence of pathogens.</title>
        <authorList>
            <person name="Haridas S."/>
            <person name="Albert R."/>
            <person name="Binder M."/>
            <person name="Bloem J."/>
            <person name="Labutti K."/>
            <person name="Salamov A."/>
            <person name="Andreopoulos B."/>
            <person name="Baker S."/>
            <person name="Barry K."/>
            <person name="Bills G."/>
            <person name="Bluhm B."/>
            <person name="Cannon C."/>
            <person name="Castanera R."/>
            <person name="Culley D."/>
            <person name="Daum C."/>
            <person name="Ezra D."/>
            <person name="Gonzalez J."/>
            <person name="Henrissat B."/>
            <person name="Kuo A."/>
            <person name="Liang C."/>
            <person name="Lipzen A."/>
            <person name="Lutzoni F."/>
            <person name="Magnuson J."/>
            <person name="Mondo S."/>
            <person name="Nolan M."/>
            <person name="Ohm R."/>
            <person name="Pangilinan J."/>
            <person name="Park H.-J."/>
            <person name="Ramirez L."/>
            <person name="Alfaro M."/>
            <person name="Sun H."/>
            <person name="Tritt A."/>
            <person name="Yoshinaga Y."/>
            <person name="Zwiers L.-H."/>
            <person name="Turgeon B."/>
            <person name="Goodwin S."/>
            <person name="Spatafora J."/>
            <person name="Crous P."/>
            <person name="Grigoriev I."/>
        </authorList>
    </citation>
    <scope>NUCLEOTIDE SEQUENCE</scope>
    <source>
        <strain evidence="1">SCOH1-5</strain>
    </source>
</reference>